<dbReference type="PROSITE" id="PS00639">
    <property type="entry name" value="THIOL_PROTEASE_HIS"/>
    <property type="match status" value="1"/>
</dbReference>
<dbReference type="EMBL" id="JACEFO010000732">
    <property type="protein sequence ID" value="KAF8758208.1"/>
    <property type="molecule type" value="Genomic_DNA"/>
</dbReference>
<dbReference type="InterPro" id="IPR013128">
    <property type="entry name" value="Peptidase_C1A"/>
</dbReference>
<dbReference type="PANTHER" id="PTHR12411">
    <property type="entry name" value="CYSTEINE PROTEASE FAMILY C1-RELATED"/>
    <property type="match status" value="1"/>
</dbReference>
<evidence type="ECO:0000313" key="5">
    <source>
        <dbReference type="Proteomes" id="UP000636709"/>
    </source>
</evidence>
<keyword evidence="2" id="KW-1015">Disulfide bond</keyword>
<dbReference type="GO" id="GO:0006508">
    <property type="term" value="P:proteolysis"/>
    <property type="evidence" value="ECO:0007669"/>
    <property type="project" value="InterPro"/>
</dbReference>
<evidence type="ECO:0000256" key="1">
    <source>
        <dbReference type="ARBA" id="ARBA00008455"/>
    </source>
</evidence>
<keyword evidence="5" id="KW-1185">Reference proteome</keyword>
<dbReference type="InterPro" id="IPR025660">
    <property type="entry name" value="Pept_his_AS"/>
</dbReference>
<dbReference type="InterPro" id="IPR039417">
    <property type="entry name" value="Peptidase_C1A_papain-like"/>
</dbReference>
<dbReference type="CDD" id="cd02248">
    <property type="entry name" value="Peptidase_C1A"/>
    <property type="match status" value="1"/>
</dbReference>
<comment type="similarity">
    <text evidence="1">Belongs to the peptidase C1 family.</text>
</comment>
<evidence type="ECO:0000259" key="3">
    <source>
        <dbReference type="SMART" id="SM00645"/>
    </source>
</evidence>
<dbReference type="GO" id="GO:0008234">
    <property type="term" value="F:cysteine-type peptidase activity"/>
    <property type="evidence" value="ECO:0007669"/>
    <property type="project" value="InterPro"/>
</dbReference>
<evidence type="ECO:0000313" key="4">
    <source>
        <dbReference type="EMBL" id="KAF8758208.1"/>
    </source>
</evidence>
<feature type="domain" description="Peptidase C1A papain C-terminal" evidence="3">
    <location>
        <begin position="214"/>
        <end position="366"/>
    </location>
</feature>
<dbReference type="InterPro" id="IPR013201">
    <property type="entry name" value="Prot_inhib_I29"/>
</dbReference>
<dbReference type="AlphaFoldDB" id="A0A835FIN6"/>
<organism evidence="4 5">
    <name type="scientific">Digitaria exilis</name>
    <dbReference type="NCBI Taxonomy" id="1010633"/>
    <lineage>
        <taxon>Eukaryota</taxon>
        <taxon>Viridiplantae</taxon>
        <taxon>Streptophyta</taxon>
        <taxon>Embryophyta</taxon>
        <taxon>Tracheophyta</taxon>
        <taxon>Spermatophyta</taxon>
        <taxon>Magnoliopsida</taxon>
        <taxon>Liliopsida</taxon>
        <taxon>Poales</taxon>
        <taxon>Poaceae</taxon>
        <taxon>PACMAD clade</taxon>
        <taxon>Panicoideae</taxon>
        <taxon>Panicodae</taxon>
        <taxon>Paniceae</taxon>
        <taxon>Anthephorinae</taxon>
        <taxon>Digitaria</taxon>
    </lineage>
</organism>
<reference evidence="4" key="1">
    <citation type="submission" date="2020-07" db="EMBL/GenBank/DDBJ databases">
        <title>Genome sequence and genetic diversity analysis of an under-domesticated orphan crop, white fonio (Digitaria exilis).</title>
        <authorList>
            <person name="Bennetzen J.L."/>
            <person name="Chen S."/>
            <person name="Ma X."/>
            <person name="Wang X."/>
            <person name="Yssel A.E.J."/>
            <person name="Chaluvadi S.R."/>
            <person name="Johnson M."/>
            <person name="Gangashetty P."/>
            <person name="Hamidou F."/>
            <person name="Sanogo M.D."/>
            <person name="Zwaenepoel A."/>
            <person name="Wallace J."/>
            <person name="Van De Peer Y."/>
            <person name="Van Deynze A."/>
        </authorList>
    </citation>
    <scope>NUCLEOTIDE SEQUENCE</scope>
    <source>
        <tissue evidence="4">Leaves</tissue>
    </source>
</reference>
<gene>
    <name evidence="4" type="ORF">HU200_010573</name>
</gene>
<name>A0A835FIN6_9POAL</name>
<protein>
    <recommendedName>
        <fullName evidence="3">Peptidase C1A papain C-terminal domain-containing protein</fullName>
    </recommendedName>
</protein>
<dbReference type="InterPro" id="IPR038765">
    <property type="entry name" value="Papain-like_cys_pep_sf"/>
</dbReference>
<accession>A0A835FIN6</accession>
<dbReference type="OrthoDB" id="696293at2759"/>
<dbReference type="InterPro" id="IPR000668">
    <property type="entry name" value="Peptidase_C1A_C"/>
</dbReference>
<sequence length="496" mass="54493">MAAFRRLSSSARAAAAAARLAYSTSSPWYPTAAASRRAYSFAISGRCRATPSSASAFAADARRAAAYGTNVAAGRRAAAAYATNAAGETGRVLDVPIREDIHPAASPDEEIGSLCSTTPILDSTDKTGEGSDNTLQTSASSCSKCHIPGCINTSQTLNSPCQKILTLDEYYEEEGLSSTFCDLDEFDFKDEEGEGDMYRMFGMGSSEEIGNDGLPIRVDWRRKGAVAPVRDQGKYCNSCWAFATVGAIEGINFKKTNKLIKLSEQQFVDGSNVNNDGCDGGNLVEAFEYAIKMGGVLYGPSSGWKELNHAVLVVGYDITPQGQEYWIVKNSRGRFFGRLGGYVHLARGVFPKGGTLGIARLCVIPIKGGPNKFGKVLSEKQMGVQRVIETSMHDDDEFVATEKDLASDEAMWALYQQWCEYFCEERDPDEMVRRFPKFKETVLRVHEVNSSNLPYKLEINEYADMKILELTGKRRLTEEDYARYRAQGLVDESHLE</sequence>
<dbReference type="SMART" id="SM00645">
    <property type="entry name" value="Pept_C1"/>
    <property type="match status" value="1"/>
</dbReference>
<dbReference type="Gene3D" id="1.10.287.2250">
    <property type="match status" value="1"/>
</dbReference>
<dbReference type="Gene3D" id="3.90.70.10">
    <property type="entry name" value="Cysteine proteinases"/>
    <property type="match status" value="2"/>
</dbReference>
<dbReference type="Pfam" id="PF08246">
    <property type="entry name" value="Inhibitor_I29"/>
    <property type="match status" value="1"/>
</dbReference>
<dbReference type="PRINTS" id="PR00705">
    <property type="entry name" value="PAPAIN"/>
</dbReference>
<comment type="caution">
    <text evidence="4">The sequence shown here is derived from an EMBL/GenBank/DDBJ whole genome shotgun (WGS) entry which is preliminary data.</text>
</comment>
<evidence type="ECO:0000256" key="2">
    <source>
        <dbReference type="ARBA" id="ARBA00023157"/>
    </source>
</evidence>
<dbReference type="Proteomes" id="UP000636709">
    <property type="component" value="Unassembled WGS sequence"/>
</dbReference>
<proteinExistence type="inferred from homology"/>
<dbReference type="Pfam" id="PF00112">
    <property type="entry name" value="Peptidase_C1"/>
    <property type="match status" value="1"/>
</dbReference>
<dbReference type="SUPFAM" id="SSF54001">
    <property type="entry name" value="Cysteine proteinases"/>
    <property type="match status" value="2"/>
</dbReference>